<dbReference type="GO" id="GO:0006310">
    <property type="term" value="P:DNA recombination"/>
    <property type="evidence" value="ECO:0007669"/>
    <property type="project" value="UniProtKB-KW"/>
</dbReference>
<keyword evidence="2" id="KW-0229">DNA integration</keyword>
<keyword evidence="3" id="KW-0238">DNA-binding</keyword>
<dbReference type="PROSITE" id="PS51898">
    <property type="entry name" value="TYR_RECOMBINASE"/>
    <property type="match status" value="1"/>
</dbReference>
<dbReference type="GO" id="GO:0003677">
    <property type="term" value="F:DNA binding"/>
    <property type="evidence" value="ECO:0007669"/>
    <property type="project" value="UniProtKB-KW"/>
</dbReference>
<dbReference type="Proteomes" id="UP000286908">
    <property type="component" value="Unassembled WGS sequence"/>
</dbReference>
<dbReference type="InterPro" id="IPR010998">
    <property type="entry name" value="Integrase_recombinase_N"/>
</dbReference>
<dbReference type="Pfam" id="PF00589">
    <property type="entry name" value="Phage_integrase"/>
    <property type="match status" value="1"/>
</dbReference>
<dbReference type="PANTHER" id="PTHR30629">
    <property type="entry name" value="PROPHAGE INTEGRASE"/>
    <property type="match status" value="1"/>
</dbReference>
<comment type="similarity">
    <text evidence="1">Belongs to the 'phage' integrase family.</text>
</comment>
<evidence type="ECO:0000256" key="3">
    <source>
        <dbReference type="ARBA" id="ARBA00023125"/>
    </source>
</evidence>
<evidence type="ECO:0000313" key="7">
    <source>
        <dbReference type="Proteomes" id="UP000286908"/>
    </source>
</evidence>
<sequence>MMHSIIYNLCEGDVALTDSWLRSVLGKPTDKMITKSDRDGLSVRVTPKGKIIFQLRYRWNGKADRIDIGTYPATGLKEARDIALFYRSELEQLRNPKVVKQTKIETAITAKTIEGVLRDWWETAVKNKHVNDKDVLRGFEIHIFPRIGKIPHDDASLHIWLSLLEDIIKKTPATGGKLLQYIKLAHKWGCRRGIIKNSPLMEVTVSDLGVKSNQGDRTLNDNELRLLFSIIDNPSYSLRNKCLIKLCLLFGCRVGELIRAKVSDFDLDSRVWTVPPENHKSGRKVKKPIIRPIIEPAAELIRDLVFLGEGSDYLMPSPSGGHIHKGGHVYICESLNNKMASQLKDYVKWSIHDLRKTMRTGIADLTMPHVAEIMLGHKLLGVWQVYDKHTYLDEQREAYEKWWDKLTKIVYHSPSQKYPA</sequence>
<dbReference type="AlphaFoldDB" id="A0A433ZW89"/>
<dbReference type="InterPro" id="IPR050808">
    <property type="entry name" value="Phage_Integrase"/>
</dbReference>
<dbReference type="OrthoDB" id="5589990at2"/>
<dbReference type="Gene3D" id="1.10.150.130">
    <property type="match status" value="1"/>
</dbReference>
<reference evidence="6 7" key="1">
    <citation type="submission" date="2017-08" db="EMBL/GenBank/DDBJ databases">
        <title>Draft genome sequence of pheromone producing symbiont Morganella morganii, of the female New Zealand grass grub Costelytra giveni.</title>
        <authorList>
            <person name="Laugraud A."/>
            <person name="Young S.D."/>
            <person name="Hurst M.H."/>
        </authorList>
    </citation>
    <scope>NUCLEOTIDE SEQUENCE [LARGE SCALE GENOMIC DNA]</scope>
    <source>
        <strain evidence="6 7">MMsCG</strain>
    </source>
</reference>
<evidence type="ECO:0000259" key="5">
    <source>
        <dbReference type="PROSITE" id="PS51898"/>
    </source>
</evidence>
<comment type="caution">
    <text evidence="6">The sequence shown here is derived from an EMBL/GenBank/DDBJ whole genome shotgun (WGS) entry which is preliminary data.</text>
</comment>
<evidence type="ECO:0000313" key="6">
    <source>
        <dbReference type="EMBL" id="RUT66377.1"/>
    </source>
</evidence>
<dbReference type="InterPro" id="IPR011010">
    <property type="entry name" value="DNA_brk_join_enz"/>
</dbReference>
<evidence type="ECO:0000256" key="4">
    <source>
        <dbReference type="ARBA" id="ARBA00023172"/>
    </source>
</evidence>
<dbReference type="EMBL" id="NRQY01000001">
    <property type="protein sequence ID" value="RUT66377.1"/>
    <property type="molecule type" value="Genomic_DNA"/>
</dbReference>
<gene>
    <name evidence="6" type="ORF">CKG00_08200</name>
</gene>
<accession>A0A433ZW89</accession>
<dbReference type="Gene3D" id="1.10.443.10">
    <property type="entry name" value="Intergrase catalytic core"/>
    <property type="match status" value="1"/>
</dbReference>
<proteinExistence type="inferred from homology"/>
<feature type="domain" description="Tyr recombinase" evidence="5">
    <location>
        <begin position="214"/>
        <end position="400"/>
    </location>
</feature>
<dbReference type="Gene3D" id="3.30.160.390">
    <property type="entry name" value="Integrase, DNA-binding domain"/>
    <property type="match status" value="1"/>
</dbReference>
<keyword evidence="4" id="KW-0233">DNA recombination</keyword>
<dbReference type="InterPro" id="IPR038488">
    <property type="entry name" value="Integrase_DNA-bd_sf"/>
</dbReference>
<dbReference type="SUPFAM" id="SSF56349">
    <property type="entry name" value="DNA breaking-rejoining enzymes"/>
    <property type="match status" value="1"/>
</dbReference>
<organism evidence="6 7">
    <name type="scientific">Morganella morganii</name>
    <name type="common">Proteus morganii</name>
    <dbReference type="NCBI Taxonomy" id="582"/>
    <lineage>
        <taxon>Bacteria</taxon>
        <taxon>Pseudomonadati</taxon>
        <taxon>Pseudomonadota</taxon>
        <taxon>Gammaproteobacteria</taxon>
        <taxon>Enterobacterales</taxon>
        <taxon>Morganellaceae</taxon>
        <taxon>Morganella</taxon>
    </lineage>
</organism>
<dbReference type="InterPro" id="IPR013762">
    <property type="entry name" value="Integrase-like_cat_sf"/>
</dbReference>
<dbReference type="InterPro" id="IPR002104">
    <property type="entry name" value="Integrase_catalytic"/>
</dbReference>
<dbReference type="CDD" id="cd00801">
    <property type="entry name" value="INT_P4_C"/>
    <property type="match status" value="1"/>
</dbReference>
<name>A0A433ZW89_MORMO</name>
<dbReference type="GO" id="GO:0015074">
    <property type="term" value="P:DNA integration"/>
    <property type="evidence" value="ECO:0007669"/>
    <property type="project" value="UniProtKB-KW"/>
</dbReference>
<dbReference type="InterPro" id="IPR025166">
    <property type="entry name" value="Integrase_DNA_bind_dom"/>
</dbReference>
<evidence type="ECO:0000256" key="1">
    <source>
        <dbReference type="ARBA" id="ARBA00008857"/>
    </source>
</evidence>
<evidence type="ECO:0000256" key="2">
    <source>
        <dbReference type="ARBA" id="ARBA00022908"/>
    </source>
</evidence>
<dbReference type="PANTHER" id="PTHR30629:SF2">
    <property type="entry name" value="PROPHAGE INTEGRASE INTS-RELATED"/>
    <property type="match status" value="1"/>
</dbReference>
<protein>
    <submittedName>
        <fullName evidence="6">Integrase</fullName>
    </submittedName>
</protein>
<dbReference type="Pfam" id="PF13356">
    <property type="entry name" value="Arm-DNA-bind_3"/>
    <property type="match status" value="1"/>
</dbReference>